<dbReference type="Proteomes" id="UP001454036">
    <property type="component" value="Unassembled WGS sequence"/>
</dbReference>
<gene>
    <name evidence="1" type="ORF">LIER_28544</name>
</gene>
<sequence length="332" mass="38236">MVTFSERVDNLKTYLDVTGDSFDGMTSFVVHEPLWRGTAPKRPEIGRGDFGGGCWTKNLWDGQGNSVERHILQSRHHSAFTEVVSFRTLKSPIASQDVSWGDELVLSGEFQLPILRDFFDEVIPSARELTGSTRNKQRFLPKTYEYLFHAFHLILQRSGTAELSVDDWIRFLCKRPQKYTPPPDMREHKTKRFTRTYNPSGELPRAYSFTASERETFATFSIHGAYDRWLKAFHAKYMKETFLSPPALGDNMTTNDPSESPLNFPLRPAHAQRLSKESCSEILYLKSSRHAGFKNLVEEKSKQIEAASEDLCQMMMNLESKRQELSIFKIIF</sequence>
<dbReference type="AlphaFoldDB" id="A0AAV3RJS6"/>
<evidence type="ECO:0000313" key="1">
    <source>
        <dbReference type="EMBL" id="GAA0175355.1"/>
    </source>
</evidence>
<keyword evidence="2" id="KW-1185">Reference proteome</keyword>
<organism evidence="1 2">
    <name type="scientific">Lithospermum erythrorhizon</name>
    <name type="common">Purple gromwell</name>
    <name type="synonym">Lithospermum officinale var. erythrorhizon</name>
    <dbReference type="NCBI Taxonomy" id="34254"/>
    <lineage>
        <taxon>Eukaryota</taxon>
        <taxon>Viridiplantae</taxon>
        <taxon>Streptophyta</taxon>
        <taxon>Embryophyta</taxon>
        <taxon>Tracheophyta</taxon>
        <taxon>Spermatophyta</taxon>
        <taxon>Magnoliopsida</taxon>
        <taxon>eudicotyledons</taxon>
        <taxon>Gunneridae</taxon>
        <taxon>Pentapetalae</taxon>
        <taxon>asterids</taxon>
        <taxon>lamiids</taxon>
        <taxon>Boraginales</taxon>
        <taxon>Boraginaceae</taxon>
        <taxon>Boraginoideae</taxon>
        <taxon>Lithospermeae</taxon>
        <taxon>Lithospermum</taxon>
    </lineage>
</organism>
<name>A0AAV3RJS6_LITER</name>
<reference evidence="1 2" key="1">
    <citation type="submission" date="2024-01" db="EMBL/GenBank/DDBJ databases">
        <title>The complete chloroplast genome sequence of Lithospermum erythrorhizon: insights into the phylogenetic relationship among Boraginaceae species and the maternal lineages of purple gromwells.</title>
        <authorList>
            <person name="Okada T."/>
            <person name="Watanabe K."/>
        </authorList>
    </citation>
    <scope>NUCLEOTIDE SEQUENCE [LARGE SCALE GENOMIC DNA]</scope>
</reference>
<evidence type="ECO:0000313" key="2">
    <source>
        <dbReference type="Proteomes" id="UP001454036"/>
    </source>
</evidence>
<proteinExistence type="predicted"/>
<dbReference type="EMBL" id="BAABME010009544">
    <property type="protein sequence ID" value="GAA0175355.1"/>
    <property type="molecule type" value="Genomic_DNA"/>
</dbReference>
<comment type="caution">
    <text evidence="1">The sequence shown here is derived from an EMBL/GenBank/DDBJ whole genome shotgun (WGS) entry which is preliminary data.</text>
</comment>
<accession>A0AAV3RJS6</accession>
<protein>
    <submittedName>
        <fullName evidence="1">Uncharacterized protein</fullName>
    </submittedName>
</protein>